<dbReference type="GO" id="GO:0005886">
    <property type="term" value="C:plasma membrane"/>
    <property type="evidence" value="ECO:0007669"/>
    <property type="project" value="UniProtKB-SubCell"/>
</dbReference>
<evidence type="ECO:0000256" key="7">
    <source>
        <dbReference type="RuleBase" id="RU365041"/>
    </source>
</evidence>
<keyword evidence="6 7" id="KW-0472">Membrane</keyword>
<reference evidence="10 11" key="1">
    <citation type="journal article" date="2014" name="Antonie Van Leeuwenhoek">
        <title>Hyphomonas beringensis sp. nov. and Hyphomonas chukchiensis sp. nov., isolated from surface seawater of the Bering Sea and Chukchi Sea.</title>
        <authorList>
            <person name="Li C."/>
            <person name="Lai Q."/>
            <person name="Li G."/>
            <person name="Dong C."/>
            <person name="Wang J."/>
            <person name="Liao Y."/>
            <person name="Shao Z."/>
        </authorList>
    </citation>
    <scope>NUCLEOTIDE SEQUENCE [LARGE SCALE GENOMIC DNA]</scope>
    <source>
        <strain evidence="10 11">PS728</strain>
    </source>
</reference>
<dbReference type="STRING" id="1280954.HPO_06037"/>
<keyword evidence="4 7" id="KW-0812">Transmembrane</keyword>
<dbReference type="PANTHER" id="PTHR33778:SF1">
    <property type="entry name" value="MAGNESIUM TRANSPORTER YHID-RELATED"/>
    <property type="match status" value="1"/>
</dbReference>
<name>A0A062VAV0_9PROT</name>
<comment type="caution">
    <text evidence="10">The sequence shown here is derived from an EMBL/GenBank/DDBJ whole genome shotgun (WGS) entry which is preliminary data.</text>
</comment>
<dbReference type="EMBL" id="ARYM01000005">
    <property type="protein sequence ID" value="KCZ99473.1"/>
    <property type="molecule type" value="Genomic_DNA"/>
</dbReference>
<evidence type="ECO:0000256" key="2">
    <source>
        <dbReference type="ARBA" id="ARBA00009298"/>
    </source>
</evidence>
<dbReference type="Proteomes" id="UP000027100">
    <property type="component" value="Unassembled WGS sequence"/>
</dbReference>
<evidence type="ECO:0000313" key="11">
    <source>
        <dbReference type="Proteomes" id="UP000027100"/>
    </source>
</evidence>
<keyword evidence="11" id="KW-1185">Reference proteome</keyword>
<gene>
    <name evidence="10" type="ORF">HPO_06037</name>
</gene>
<dbReference type="RefSeq" id="WP_051612352.1">
    <property type="nucleotide sequence ID" value="NZ_ARYM01000005.1"/>
</dbReference>
<protein>
    <recommendedName>
        <fullName evidence="7">Protein MgtC</fullName>
    </recommendedName>
</protein>
<evidence type="ECO:0000313" key="10">
    <source>
        <dbReference type="EMBL" id="KCZ99473.1"/>
    </source>
</evidence>
<keyword evidence="5 7" id="KW-1133">Transmembrane helix</keyword>
<evidence type="ECO:0000256" key="6">
    <source>
        <dbReference type="ARBA" id="ARBA00023136"/>
    </source>
</evidence>
<feature type="transmembrane region" description="Helical" evidence="7">
    <location>
        <begin position="49"/>
        <end position="70"/>
    </location>
</feature>
<feature type="transmembrane region" description="Helical" evidence="7">
    <location>
        <begin position="82"/>
        <end position="101"/>
    </location>
</feature>
<dbReference type="PATRIC" id="fig|1280954.3.peg.1232"/>
<feature type="domain" description="MgtC/SapB/SrpB/YhiD N-terminal" evidence="9">
    <location>
        <begin position="22"/>
        <end position="151"/>
    </location>
</feature>
<keyword evidence="7" id="KW-0997">Cell inner membrane</keyword>
<feature type="region of interest" description="Disordered" evidence="8">
    <location>
        <begin position="159"/>
        <end position="181"/>
    </location>
</feature>
<evidence type="ECO:0000259" key="9">
    <source>
        <dbReference type="Pfam" id="PF02308"/>
    </source>
</evidence>
<dbReference type="PRINTS" id="PR01837">
    <property type="entry name" value="MGTCSAPBPROT"/>
</dbReference>
<organism evidence="10 11">
    <name type="scientific">Hyphomonas polymorpha PS728</name>
    <dbReference type="NCBI Taxonomy" id="1280954"/>
    <lineage>
        <taxon>Bacteria</taxon>
        <taxon>Pseudomonadati</taxon>
        <taxon>Pseudomonadota</taxon>
        <taxon>Alphaproteobacteria</taxon>
        <taxon>Hyphomonadales</taxon>
        <taxon>Hyphomonadaceae</taxon>
        <taxon>Hyphomonas</taxon>
    </lineage>
</organism>
<feature type="transmembrane region" description="Helical" evidence="7">
    <location>
        <begin position="113"/>
        <end position="143"/>
    </location>
</feature>
<feature type="transmembrane region" description="Helical" evidence="7">
    <location>
        <begin position="18"/>
        <end position="34"/>
    </location>
</feature>
<evidence type="ECO:0000256" key="1">
    <source>
        <dbReference type="ARBA" id="ARBA00004651"/>
    </source>
</evidence>
<evidence type="ECO:0000256" key="3">
    <source>
        <dbReference type="ARBA" id="ARBA00022475"/>
    </source>
</evidence>
<dbReference type="InterPro" id="IPR049177">
    <property type="entry name" value="MgtC_SapB_SrpB_YhiD_N"/>
</dbReference>
<comment type="similarity">
    <text evidence="2 7">Belongs to the MgtC/SapB family.</text>
</comment>
<dbReference type="eggNOG" id="COG1285">
    <property type="taxonomic scope" value="Bacteria"/>
</dbReference>
<sequence>MADELAELFATRTPGWSILLRLGCACLLGFLIGIDREIRGRPAGLRTHMLVSLAAATFTLTAIEITALFGTLEGVQIDPLRVVEAITSGVAFLAAGMIIQARGKVIGLTTGAGMWLAGAIGLACGAGMLTLALAATFLVLLILRPMRRVERMLDLADRHKHDHRDQKPSVPPGVEGRQEDT</sequence>
<dbReference type="OrthoDB" id="9811198at2"/>
<dbReference type="AlphaFoldDB" id="A0A062VAV0"/>
<evidence type="ECO:0000256" key="4">
    <source>
        <dbReference type="ARBA" id="ARBA00022692"/>
    </source>
</evidence>
<evidence type="ECO:0000256" key="5">
    <source>
        <dbReference type="ARBA" id="ARBA00022989"/>
    </source>
</evidence>
<dbReference type="PANTHER" id="PTHR33778">
    <property type="entry name" value="PROTEIN MGTC"/>
    <property type="match status" value="1"/>
</dbReference>
<dbReference type="Pfam" id="PF02308">
    <property type="entry name" value="MgtC"/>
    <property type="match status" value="1"/>
</dbReference>
<comment type="subcellular location">
    <subcellularLocation>
        <location evidence="7">Cell inner membrane</location>
        <topology evidence="7">Multi-pass membrane protein</topology>
    </subcellularLocation>
    <subcellularLocation>
        <location evidence="1">Cell membrane</location>
        <topology evidence="1">Multi-pass membrane protein</topology>
    </subcellularLocation>
</comment>
<dbReference type="InterPro" id="IPR003416">
    <property type="entry name" value="MgtC/SapB/SrpB/YhiD_fam"/>
</dbReference>
<evidence type="ECO:0000256" key="8">
    <source>
        <dbReference type="SAM" id="MobiDB-lite"/>
    </source>
</evidence>
<keyword evidence="3" id="KW-1003">Cell membrane</keyword>
<accession>A0A062VAV0</accession>
<proteinExistence type="inferred from homology"/>